<feature type="transmembrane region" description="Helical" evidence="1">
    <location>
        <begin position="251"/>
        <end position="269"/>
    </location>
</feature>
<keyword evidence="1" id="KW-1133">Transmembrane helix</keyword>
<organism evidence="2 3">
    <name type="scientific">Candidatus Roizmanbacteria bacterium CG10_big_fil_rev_8_21_14_0_10_39_6</name>
    <dbReference type="NCBI Taxonomy" id="1974853"/>
    <lineage>
        <taxon>Bacteria</taxon>
        <taxon>Candidatus Roizmaniibacteriota</taxon>
    </lineage>
</organism>
<proteinExistence type="predicted"/>
<feature type="transmembrane region" description="Helical" evidence="1">
    <location>
        <begin position="89"/>
        <end position="107"/>
    </location>
</feature>
<feature type="transmembrane region" description="Helical" evidence="1">
    <location>
        <begin position="202"/>
        <end position="222"/>
    </location>
</feature>
<comment type="caution">
    <text evidence="2">The sequence shown here is derived from an EMBL/GenBank/DDBJ whole genome shotgun (WGS) entry which is preliminary data.</text>
</comment>
<feature type="transmembrane region" description="Helical" evidence="1">
    <location>
        <begin position="49"/>
        <end position="77"/>
    </location>
</feature>
<accession>A0A2M8KT21</accession>
<dbReference type="Proteomes" id="UP000229554">
    <property type="component" value="Unassembled WGS sequence"/>
</dbReference>
<evidence type="ECO:0000313" key="2">
    <source>
        <dbReference type="EMBL" id="PJE63066.1"/>
    </source>
</evidence>
<dbReference type="AlphaFoldDB" id="A0A2M8KT21"/>
<keyword evidence="1" id="KW-0812">Transmembrane</keyword>
<evidence type="ECO:0008006" key="4">
    <source>
        <dbReference type="Google" id="ProtNLM"/>
    </source>
</evidence>
<evidence type="ECO:0000313" key="3">
    <source>
        <dbReference type="Proteomes" id="UP000229554"/>
    </source>
</evidence>
<feature type="transmembrane region" description="Helical" evidence="1">
    <location>
        <begin position="228"/>
        <end position="244"/>
    </location>
</feature>
<gene>
    <name evidence="2" type="ORF">COU88_01550</name>
</gene>
<keyword evidence="1" id="KW-0472">Membrane</keyword>
<evidence type="ECO:0000256" key="1">
    <source>
        <dbReference type="SAM" id="Phobius"/>
    </source>
</evidence>
<sequence length="368" mass="43381">RLSYLAILLYSLHFTHVFQLYYLGTAQEIFAFVFLTITFYLFLKNKYRLSFLFFTCSLLSKESAVLFPIFLVAGSFFKIPRMRNHSKKVYIAYILFSLLALILYRSGSSNVVMREETYALQLNPRLIVNNTMWYSLWSVGLPNFLPDYFTSILRPPLPALWAYFESTDAKIYLYGLLLYVILLIGLTVTLLRAFIKKIDVRIVLFLLFSFLLFISPTLFIIHKWMVRLTVPLIFISYIQAYILLKAMQNSRLRIASIFLVLLYVTWNYFGVRVHEITSNYMYESTISRNVESYMHIHAEDIERHSSIYFKDPNKKSDAWGWSKKLETTLHGADFVDFYFPGKKIDVLYGYKDKPKADSYTIEAQQFLR</sequence>
<feature type="transmembrane region" description="Helical" evidence="1">
    <location>
        <begin position="171"/>
        <end position="195"/>
    </location>
</feature>
<feature type="transmembrane region" description="Helical" evidence="1">
    <location>
        <begin position="20"/>
        <end position="43"/>
    </location>
</feature>
<reference evidence="3" key="1">
    <citation type="submission" date="2017-09" db="EMBL/GenBank/DDBJ databases">
        <title>Depth-based differentiation of microbial function through sediment-hosted aquifers and enrichment of novel symbionts in the deep terrestrial subsurface.</title>
        <authorList>
            <person name="Probst A.J."/>
            <person name="Ladd B."/>
            <person name="Jarett J.K."/>
            <person name="Geller-Mcgrath D.E."/>
            <person name="Sieber C.M.K."/>
            <person name="Emerson J.B."/>
            <person name="Anantharaman K."/>
            <person name="Thomas B.C."/>
            <person name="Malmstrom R."/>
            <person name="Stieglmeier M."/>
            <person name="Klingl A."/>
            <person name="Woyke T."/>
            <person name="Ryan C.M."/>
            <person name="Banfield J.F."/>
        </authorList>
    </citation>
    <scope>NUCLEOTIDE SEQUENCE [LARGE SCALE GENOMIC DNA]</scope>
</reference>
<name>A0A2M8KT21_9BACT</name>
<dbReference type="EMBL" id="PFED01000062">
    <property type="protein sequence ID" value="PJE63066.1"/>
    <property type="molecule type" value="Genomic_DNA"/>
</dbReference>
<protein>
    <recommendedName>
        <fullName evidence="4">Glycosyltransferase RgtA/B/C/D-like domain-containing protein</fullName>
    </recommendedName>
</protein>
<feature type="non-terminal residue" evidence="2">
    <location>
        <position position="1"/>
    </location>
</feature>